<proteinExistence type="predicted"/>
<keyword evidence="4" id="KW-1185">Reference proteome</keyword>
<protein>
    <recommendedName>
        <fullName evidence="2">Hypervirulence associated protein TUDOR domain-containing protein</fullName>
    </recommendedName>
</protein>
<comment type="caution">
    <text evidence="3">The sequence shown here is derived from an EMBL/GenBank/DDBJ whole genome shotgun (WGS) entry which is preliminary data.</text>
</comment>
<feature type="compositionally biased region" description="Acidic residues" evidence="1">
    <location>
        <begin position="177"/>
        <end position="226"/>
    </location>
</feature>
<evidence type="ECO:0000313" key="4">
    <source>
        <dbReference type="Proteomes" id="UP000660729"/>
    </source>
</evidence>
<name>A0A8H6RFE4_9PEZI</name>
<feature type="compositionally biased region" description="Basic and acidic residues" evidence="1">
    <location>
        <begin position="1"/>
        <end position="25"/>
    </location>
</feature>
<dbReference type="InterPro" id="IPR021331">
    <property type="entry name" value="Hva1_TUDOR"/>
</dbReference>
<feature type="compositionally biased region" description="Basic and acidic residues" evidence="1">
    <location>
        <begin position="59"/>
        <end position="78"/>
    </location>
</feature>
<dbReference type="Pfam" id="PF11160">
    <property type="entry name" value="Hva1_TUDOR"/>
    <property type="match status" value="1"/>
</dbReference>
<gene>
    <name evidence="3" type="ORF">HII31_08437</name>
</gene>
<feature type="compositionally biased region" description="Polar residues" evidence="1">
    <location>
        <begin position="40"/>
        <end position="52"/>
    </location>
</feature>
<feature type="domain" description="Hypervirulence associated protein TUDOR" evidence="2">
    <location>
        <begin position="281"/>
        <end position="331"/>
    </location>
</feature>
<organism evidence="3 4">
    <name type="scientific">Pseudocercospora fuligena</name>
    <dbReference type="NCBI Taxonomy" id="685502"/>
    <lineage>
        <taxon>Eukaryota</taxon>
        <taxon>Fungi</taxon>
        <taxon>Dikarya</taxon>
        <taxon>Ascomycota</taxon>
        <taxon>Pezizomycotina</taxon>
        <taxon>Dothideomycetes</taxon>
        <taxon>Dothideomycetidae</taxon>
        <taxon>Mycosphaerellales</taxon>
        <taxon>Mycosphaerellaceae</taxon>
        <taxon>Pseudocercospora</taxon>
    </lineage>
</organism>
<dbReference type="EMBL" id="JABCIY010000175">
    <property type="protein sequence ID" value="KAF7190106.1"/>
    <property type="molecule type" value="Genomic_DNA"/>
</dbReference>
<dbReference type="Proteomes" id="UP000660729">
    <property type="component" value="Unassembled WGS sequence"/>
</dbReference>
<feature type="compositionally biased region" description="Basic and acidic residues" evidence="1">
    <location>
        <begin position="261"/>
        <end position="279"/>
    </location>
</feature>
<evidence type="ECO:0000256" key="1">
    <source>
        <dbReference type="SAM" id="MobiDB-lite"/>
    </source>
</evidence>
<feature type="region of interest" description="Disordered" evidence="1">
    <location>
        <begin position="1"/>
        <end position="282"/>
    </location>
</feature>
<feature type="compositionally biased region" description="Low complexity" evidence="1">
    <location>
        <begin position="237"/>
        <end position="254"/>
    </location>
</feature>
<evidence type="ECO:0000313" key="3">
    <source>
        <dbReference type="EMBL" id="KAF7190106.1"/>
    </source>
</evidence>
<feature type="compositionally biased region" description="Basic and acidic residues" evidence="1">
    <location>
        <begin position="90"/>
        <end position="152"/>
    </location>
</feature>
<accession>A0A8H6RFE4</accession>
<evidence type="ECO:0000259" key="2">
    <source>
        <dbReference type="Pfam" id="PF11160"/>
    </source>
</evidence>
<dbReference type="AlphaFoldDB" id="A0A8H6RFE4"/>
<dbReference type="OrthoDB" id="3360421at2759"/>
<reference evidence="3" key="1">
    <citation type="submission" date="2020-04" db="EMBL/GenBank/DDBJ databases">
        <title>Draft genome resource of the tomato pathogen Pseudocercospora fuligena.</title>
        <authorList>
            <person name="Zaccaron A."/>
        </authorList>
    </citation>
    <scope>NUCLEOTIDE SEQUENCE</scope>
    <source>
        <strain evidence="3">PF001</strain>
    </source>
</reference>
<sequence>MPPKDKYTDPELRDQVKEEIKESDKGGAPGQWSARKVGQAPSNVLVPSNMFKQAQMMAKEYKKRGGDYNQDKDQKDESQQNLSNWGDEEWQTKEGDGNAKKEDGTEKRYLPKKAWEQMSEKEKEETDQKKQEESKEGKQHVENTDKAKESRKNASKSSGGKQSNGNKSNGKKSNKQDDDDAAAQDDEDDEEFQDDGEAEQDQDGENDEGENDEAQDDDDQEDDDEEAKAGQKRKGKQSNGSSKKQKDNSGQGKSNGTVGSKHMDAQEPGKQGSKDRLPKEGQQIHWKAMPGWVDGEVTEILKKDKTVDGKSVKASEDDPKIVLKSNKSGKVRIYHDPIPSVRLLC</sequence>
<feature type="compositionally biased region" description="Low complexity" evidence="1">
    <location>
        <begin position="155"/>
        <end position="168"/>
    </location>
</feature>